<evidence type="ECO:0000256" key="3">
    <source>
        <dbReference type="ARBA" id="ARBA00022840"/>
    </source>
</evidence>
<dbReference type="PANTHER" id="PTHR24115:SF1008">
    <property type="entry name" value="KINESIN-LIKE PROTEIN SUBITO"/>
    <property type="match status" value="1"/>
</dbReference>
<dbReference type="EnsemblPlants" id="OB02G10210.1">
    <property type="protein sequence ID" value="OB02G10210.1"/>
    <property type="gene ID" value="OB02G10210"/>
</dbReference>
<dbReference type="Proteomes" id="UP000006038">
    <property type="component" value="Unassembled WGS sequence"/>
</dbReference>
<dbReference type="Pfam" id="PF00225">
    <property type="entry name" value="Kinesin"/>
    <property type="match status" value="1"/>
</dbReference>
<keyword evidence="3 5" id="KW-0067">ATP-binding</keyword>
<dbReference type="SUPFAM" id="SSF52540">
    <property type="entry name" value="P-loop containing nucleoside triphosphate hydrolases"/>
    <property type="match status" value="1"/>
</dbReference>
<dbReference type="Gene3D" id="3.40.850.10">
    <property type="entry name" value="Kinesin motor domain"/>
    <property type="match status" value="1"/>
</dbReference>
<dbReference type="GO" id="GO:0007018">
    <property type="term" value="P:microtubule-based movement"/>
    <property type="evidence" value="ECO:0007669"/>
    <property type="project" value="InterPro"/>
</dbReference>
<dbReference type="Gramene" id="OB02G10210.1">
    <property type="protein sequence ID" value="OB02G10210.1"/>
    <property type="gene ID" value="OB02G10210"/>
</dbReference>
<protein>
    <recommendedName>
        <fullName evidence="7">Kinesin motor domain-containing protein</fullName>
    </recommendedName>
</protein>
<feature type="region of interest" description="Disordered" evidence="6">
    <location>
        <begin position="525"/>
        <end position="572"/>
    </location>
</feature>
<dbReference type="GO" id="GO:0005524">
    <property type="term" value="F:ATP binding"/>
    <property type="evidence" value="ECO:0007669"/>
    <property type="project" value="UniProtKB-UniRule"/>
</dbReference>
<dbReference type="InterPro" id="IPR001752">
    <property type="entry name" value="Kinesin_motor_dom"/>
</dbReference>
<dbReference type="InterPro" id="IPR027417">
    <property type="entry name" value="P-loop_NTPase"/>
</dbReference>
<feature type="domain" description="Kinesin motor" evidence="7">
    <location>
        <begin position="33"/>
        <end position="372"/>
    </location>
</feature>
<dbReference type="GO" id="GO:0005871">
    <property type="term" value="C:kinesin complex"/>
    <property type="evidence" value="ECO:0007669"/>
    <property type="project" value="TreeGrafter"/>
</dbReference>
<feature type="binding site" evidence="5">
    <location>
        <begin position="131"/>
        <end position="138"/>
    </location>
    <ligand>
        <name>ATP</name>
        <dbReference type="ChEBI" id="CHEBI:30616"/>
    </ligand>
</feature>
<dbReference type="InterPro" id="IPR036961">
    <property type="entry name" value="Kinesin_motor_dom_sf"/>
</dbReference>
<dbReference type="GO" id="GO:0003777">
    <property type="term" value="F:microtubule motor activity"/>
    <property type="evidence" value="ECO:0007669"/>
    <property type="project" value="InterPro"/>
</dbReference>
<dbReference type="PROSITE" id="PS50067">
    <property type="entry name" value="KINESIN_MOTOR_2"/>
    <property type="match status" value="1"/>
</dbReference>
<keyword evidence="2 5" id="KW-0547">Nucleotide-binding</keyword>
<dbReference type="GO" id="GO:0005634">
    <property type="term" value="C:nucleus"/>
    <property type="evidence" value="ECO:0007669"/>
    <property type="project" value="TreeGrafter"/>
</dbReference>
<keyword evidence="1" id="KW-0493">Microtubule</keyword>
<evidence type="ECO:0000313" key="9">
    <source>
        <dbReference type="Proteomes" id="UP000006038"/>
    </source>
</evidence>
<dbReference type="eggNOG" id="KOG0242">
    <property type="taxonomic scope" value="Eukaryota"/>
</dbReference>
<feature type="compositionally biased region" description="Polar residues" evidence="6">
    <location>
        <begin position="525"/>
        <end position="548"/>
    </location>
</feature>
<proteinExistence type="inferred from homology"/>
<feature type="region of interest" description="Disordered" evidence="6">
    <location>
        <begin position="630"/>
        <end position="652"/>
    </location>
</feature>
<dbReference type="STRING" id="4533.J3L8Q4"/>
<dbReference type="FunFam" id="3.40.850.10:FF:000141">
    <property type="entry name" value="Kinesin-like protein KIN-6"/>
    <property type="match status" value="1"/>
</dbReference>
<feature type="compositionally biased region" description="Basic and acidic residues" evidence="6">
    <location>
        <begin position="556"/>
        <end position="569"/>
    </location>
</feature>
<feature type="region of interest" description="Disordered" evidence="6">
    <location>
        <begin position="1"/>
        <end position="28"/>
    </location>
</feature>
<feature type="region of interest" description="Disordered" evidence="6">
    <location>
        <begin position="785"/>
        <end position="840"/>
    </location>
</feature>
<keyword evidence="9" id="KW-1185">Reference proteome</keyword>
<evidence type="ECO:0000259" key="7">
    <source>
        <dbReference type="PROSITE" id="PS50067"/>
    </source>
</evidence>
<feature type="compositionally biased region" description="Polar residues" evidence="6">
    <location>
        <begin position="717"/>
        <end position="731"/>
    </location>
</feature>
<dbReference type="GO" id="GO:0008017">
    <property type="term" value="F:microtubule binding"/>
    <property type="evidence" value="ECO:0007669"/>
    <property type="project" value="InterPro"/>
</dbReference>
<comment type="similarity">
    <text evidence="5">Belongs to the TRAFAC class myosin-kinesin ATPase superfamily. Kinesin family.</text>
</comment>
<dbReference type="GO" id="GO:0005874">
    <property type="term" value="C:microtubule"/>
    <property type="evidence" value="ECO:0007669"/>
    <property type="project" value="UniProtKB-KW"/>
</dbReference>
<feature type="region of interest" description="Disordered" evidence="6">
    <location>
        <begin position="713"/>
        <end position="734"/>
    </location>
</feature>
<evidence type="ECO:0000256" key="2">
    <source>
        <dbReference type="ARBA" id="ARBA00022741"/>
    </source>
</evidence>
<feature type="compositionally biased region" description="Pro residues" evidence="6">
    <location>
        <begin position="14"/>
        <end position="24"/>
    </location>
</feature>
<dbReference type="SMART" id="SM00129">
    <property type="entry name" value="KISc"/>
    <property type="match status" value="1"/>
</dbReference>
<evidence type="ECO:0000256" key="1">
    <source>
        <dbReference type="ARBA" id="ARBA00022701"/>
    </source>
</evidence>
<evidence type="ECO:0000313" key="8">
    <source>
        <dbReference type="EnsemblPlants" id="OB02G10210.1"/>
    </source>
</evidence>
<dbReference type="HOGENOM" id="CLU_001485_18_0_1"/>
<name>J3L8Q4_ORYBR</name>
<dbReference type="AlphaFoldDB" id="J3L8Q4"/>
<keyword evidence="4 5" id="KW-0505">Motor protein</keyword>
<evidence type="ECO:0000256" key="4">
    <source>
        <dbReference type="ARBA" id="ARBA00023175"/>
    </source>
</evidence>
<evidence type="ECO:0000256" key="6">
    <source>
        <dbReference type="SAM" id="MobiDB-lite"/>
    </source>
</evidence>
<dbReference type="OMA" id="HHSTPSC"/>
<organism evidence="8">
    <name type="scientific">Oryza brachyantha</name>
    <name type="common">malo sina</name>
    <dbReference type="NCBI Taxonomy" id="4533"/>
    <lineage>
        <taxon>Eukaryota</taxon>
        <taxon>Viridiplantae</taxon>
        <taxon>Streptophyta</taxon>
        <taxon>Embryophyta</taxon>
        <taxon>Tracheophyta</taxon>
        <taxon>Spermatophyta</taxon>
        <taxon>Magnoliopsida</taxon>
        <taxon>Liliopsida</taxon>
        <taxon>Poales</taxon>
        <taxon>Poaceae</taxon>
        <taxon>BOP clade</taxon>
        <taxon>Oryzoideae</taxon>
        <taxon>Oryzeae</taxon>
        <taxon>Oryzinae</taxon>
        <taxon>Oryza</taxon>
    </lineage>
</organism>
<evidence type="ECO:0000256" key="5">
    <source>
        <dbReference type="PROSITE-ProRule" id="PRU00283"/>
    </source>
</evidence>
<dbReference type="GO" id="GO:0016887">
    <property type="term" value="F:ATP hydrolysis activity"/>
    <property type="evidence" value="ECO:0007669"/>
    <property type="project" value="TreeGrafter"/>
</dbReference>
<reference evidence="8" key="1">
    <citation type="submission" date="2013-04" db="UniProtKB">
        <authorList>
            <consortium name="EnsemblPlants"/>
        </authorList>
    </citation>
    <scope>IDENTIFICATION</scope>
</reference>
<sequence length="886" mass="98032">MASPPTIRRNPPRSARPPPTPLPKPSLGLDGDRLKVFLRIRPLPDRGRFKSKAQATKPKQQCLVANGANSVALTVPHSKLADPKRARTELFDGFSAVFSPDSSQHDVFSQVMNPLVDEFLGGKSGLLLAMGPTGSGKTHTVFGSARNPGLLPLALRRIFSSTDDHPARSFCLSMFEILSEGKGERILDLLSDATDIVLQQSTIKGLKEVSIETSTDAESLVLSGMLKRTTAATNANSKSSRSQCIITIRAVRKINDVEIEKSLSDAVLTIADLAGAERERRTGNQGTRLLESNFINNTSMVFGLCLRALLEHQKNKKKPLEKHFKNSMLTRYLRDYLEGRKKMTLILNVKPGDDDYLDTSFLLRQASPYMKIKYTNLDDSSDLVSQKRSNVSLICQENKKKGKFHKTEVFAVAGKDDVAKDDGIKVSEKDEPQCKLLNSELRRVSRNEEIMTNFARALWTVLKQYKQKILESENAVESMRKLLICKDIEIVELEKKLKVLSCSCKKFPSVEDSVEQDDAVSSGQVAQSFISQSSQTDPGSSDSALNNHSLEEVSEETCHGPERSYDYSDKTGGSDVCDTSVVKLIDGEELSSRDCKPEKACVSFGFFPQHNVDNENIELTVQVVDKELDRSESCSDGGGGVAHSPSGLDDPFDQSFAERRVLTYLQKERTNLSPEFIGANKKSPIEQSEEEREELHNITVEGIQHNVDIRGVKHHSTPSCSQGVNSEAPNVSSSQSSLQLQRMDALQQDPQDLDPQLERCNATVETTIVEYGCVQPSDLVDIHGGMSPHLSGKSSAKKAPIAPSKDCQAERPTDKTEDLSASKDCNRKNTRRRLRPVSTMMIKEFTVPDTFVDTKREERAKSSGAAIGRSDKLIRLLKAHPPRERV</sequence>
<accession>J3L8Q4</accession>
<dbReference type="PRINTS" id="PR00380">
    <property type="entry name" value="KINESINHEAVY"/>
</dbReference>
<dbReference type="InterPro" id="IPR027640">
    <property type="entry name" value="Kinesin-like_fam"/>
</dbReference>
<feature type="compositionally biased region" description="Basic and acidic residues" evidence="6">
    <location>
        <begin position="807"/>
        <end position="827"/>
    </location>
</feature>
<dbReference type="PANTHER" id="PTHR24115">
    <property type="entry name" value="KINESIN-RELATED"/>
    <property type="match status" value="1"/>
</dbReference>